<evidence type="ECO:0000313" key="1">
    <source>
        <dbReference type="EMBL" id="KAI5653958.1"/>
    </source>
</evidence>
<sequence>MEQVLKNKFEELEGQRKNSMMFSISSIDKNYSKEQLGKNLPSTISPASTVSGRLLLASSLLSTYLSPTCLNFKSSIEVLQENEVILRKSRIQKLQSKWIYIKVLSEEPPIEGFIMSTEGHLLT</sequence>
<dbReference type="EMBL" id="CM044707">
    <property type="protein sequence ID" value="KAI5653958.1"/>
    <property type="molecule type" value="Genomic_DNA"/>
</dbReference>
<proteinExistence type="predicted"/>
<gene>
    <name evidence="1" type="ORF">M9H77_31145</name>
</gene>
<reference evidence="2" key="1">
    <citation type="journal article" date="2023" name="Nat. Plants">
        <title>Single-cell RNA sequencing provides a high-resolution roadmap for understanding the multicellular compartmentation of specialized metabolism.</title>
        <authorList>
            <person name="Sun S."/>
            <person name="Shen X."/>
            <person name="Li Y."/>
            <person name="Li Y."/>
            <person name="Wang S."/>
            <person name="Li R."/>
            <person name="Zhang H."/>
            <person name="Shen G."/>
            <person name="Guo B."/>
            <person name="Wei J."/>
            <person name="Xu J."/>
            <person name="St-Pierre B."/>
            <person name="Chen S."/>
            <person name="Sun C."/>
        </authorList>
    </citation>
    <scope>NUCLEOTIDE SEQUENCE [LARGE SCALE GENOMIC DNA]</scope>
</reference>
<comment type="caution">
    <text evidence="1">The sequence shown here is derived from an EMBL/GenBank/DDBJ whole genome shotgun (WGS) entry which is preliminary data.</text>
</comment>
<accession>A0ACC0A1L1</accession>
<evidence type="ECO:0000313" key="2">
    <source>
        <dbReference type="Proteomes" id="UP001060085"/>
    </source>
</evidence>
<protein>
    <submittedName>
        <fullName evidence="1">Uncharacterized protein</fullName>
    </submittedName>
</protein>
<keyword evidence="2" id="KW-1185">Reference proteome</keyword>
<name>A0ACC0A1L1_CATRO</name>
<organism evidence="1 2">
    <name type="scientific">Catharanthus roseus</name>
    <name type="common">Madagascar periwinkle</name>
    <name type="synonym">Vinca rosea</name>
    <dbReference type="NCBI Taxonomy" id="4058"/>
    <lineage>
        <taxon>Eukaryota</taxon>
        <taxon>Viridiplantae</taxon>
        <taxon>Streptophyta</taxon>
        <taxon>Embryophyta</taxon>
        <taxon>Tracheophyta</taxon>
        <taxon>Spermatophyta</taxon>
        <taxon>Magnoliopsida</taxon>
        <taxon>eudicotyledons</taxon>
        <taxon>Gunneridae</taxon>
        <taxon>Pentapetalae</taxon>
        <taxon>asterids</taxon>
        <taxon>lamiids</taxon>
        <taxon>Gentianales</taxon>
        <taxon>Apocynaceae</taxon>
        <taxon>Rauvolfioideae</taxon>
        <taxon>Vinceae</taxon>
        <taxon>Catharanthinae</taxon>
        <taxon>Catharanthus</taxon>
    </lineage>
</organism>
<dbReference type="Proteomes" id="UP001060085">
    <property type="component" value="Linkage Group LG07"/>
</dbReference>